<dbReference type="VEuPathDB" id="FungiDB:AN7374"/>
<reference evidence="3" key="2">
    <citation type="journal article" date="2009" name="Fungal Genet. Biol.">
        <title>The 2008 update of the Aspergillus nidulans genome annotation: a community effort.</title>
        <authorList>
            <person name="Wortman J.R."/>
            <person name="Gilsenan J.M."/>
            <person name="Joardar V."/>
            <person name="Deegan J."/>
            <person name="Clutterbuck J."/>
            <person name="Andersen M.R."/>
            <person name="Archer D."/>
            <person name="Bencina M."/>
            <person name="Braus G."/>
            <person name="Coutinho P."/>
            <person name="von Dohren H."/>
            <person name="Doonan J."/>
            <person name="Driessen A.J."/>
            <person name="Durek P."/>
            <person name="Espeso E."/>
            <person name="Fekete E."/>
            <person name="Flipphi M."/>
            <person name="Estrada C.G."/>
            <person name="Geysens S."/>
            <person name="Goldman G."/>
            <person name="de Groot P.W."/>
            <person name="Hansen K."/>
            <person name="Harris S.D."/>
            <person name="Heinekamp T."/>
            <person name="Helmstaedt K."/>
            <person name="Henrissat B."/>
            <person name="Hofmann G."/>
            <person name="Homan T."/>
            <person name="Horio T."/>
            <person name="Horiuchi H."/>
            <person name="James S."/>
            <person name="Jones M."/>
            <person name="Karaffa L."/>
            <person name="Karanyi Z."/>
            <person name="Kato M."/>
            <person name="Keller N."/>
            <person name="Kelly D.E."/>
            <person name="Kiel J.A."/>
            <person name="Kim J.M."/>
            <person name="van der Klei I.J."/>
            <person name="Klis F.M."/>
            <person name="Kovalchuk A."/>
            <person name="Krasevec N."/>
            <person name="Kubicek C.P."/>
            <person name="Liu B."/>
            <person name="Maccabe A."/>
            <person name="Meyer V."/>
            <person name="Mirabito P."/>
            <person name="Miskei M."/>
            <person name="Mos M."/>
            <person name="Mullins J."/>
            <person name="Nelson D.R."/>
            <person name="Nielsen J."/>
            <person name="Oakley B.R."/>
            <person name="Osmani S.A."/>
            <person name="Pakula T."/>
            <person name="Paszewski A."/>
            <person name="Paulsen I."/>
            <person name="Pilsyk S."/>
            <person name="Pocsi I."/>
            <person name="Punt P.J."/>
            <person name="Ram A.F."/>
            <person name="Ren Q."/>
            <person name="Robellet X."/>
            <person name="Robson G."/>
            <person name="Seiboth B."/>
            <person name="van Solingen P."/>
            <person name="Specht T."/>
            <person name="Sun J."/>
            <person name="Taheri-Talesh N."/>
            <person name="Takeshita N."/>
            <person name="Ussery D."/>
            <person name="vanKuyk P.A."/>
            <person name="Visser H."/>
            <person name="van de Vondervoort P.J."/>
            <person name="de Vries R.P."/>
            <person name="Walton J."/>
            <person name="Xiang X."/>
            <person name="Xiong Y."/>
            <person name="Zeng A.P."/>
            <person name="Brandt B.W."/>
            <person name="Cornell M.J."/>
            <person name="van den Hondel C.A."/>
            <person name="Visser J."/>
            <person name="Oliver S.G."/>
            <person name="Turner G."/>
        </authorList>
    </citation>
    <scope>GENOME REANNOTATION</scope>
    <source>
        <strain evidence="3">FGSC A4 / ATCC 38163 / CBS 112.46 / NRRL 194 / M139</strain>
    </source>
</reference>
<dbReference type="OrthoDB" id="2744543at2759"/>
<dbReference type="eggNOG" id="ENOG502SC13">
    <property type="taxonomic scope" value="Eukaryota"/>
</dbReference>
<dbReference type="InterPro" id="IPR016181">
    <property type="entry name" value="Acyl_CoA_acyltransferase"/>
</dbReference>
<dbReference type="HOGENOM" id="CLU_060131_6_4_1"/>
<accession>Q5AWF6</accession>
<dbReference type="Pfam" id="PF00583">
    <property type="entry name" value="Acetyltransf_1"/>
    <property type="match status" value="1"/>
</dbReference>
<dbReference type="RefSeq" id="XP_680643.1">
    <property type="nucleotide sequence ID" value="XM_675551.2"/>
</dbReference>
<dbReference type="Gene3D" id="3.40.630.30">
    <property type="match status" value="1"/>
</dbReference>
<dbReference type="InterPro" id="IPR052523">
    <property type="entry name" value="Trichothecene_AcTrans"/>
</dbReference>
<keyword evidence="3" id="KW-1185">Reference proteome</keyword>
<dbReference type="KEGG" id="ani:ANIA_07374"/>
<dbReference type="PANTHER" id="PTHR42791:SF17">
    <property type="entry name" value="ACETYLTRANSFERASE, GNAT FAMILY FAMILY (AFU_ORTHOLOGUE AFUA_8G05690)"/>
    <property type="match status" value="1"/>
</dbReference>
<dbReference type="Proteomes" id="UP000000560">
    <property type="component" value="Chromosome IV"/>
</dbReference>
<evidence type="ECO:0000259" key="1">
    <source>
        <dbReference type="PROSITE" id="PS51186"/>
    </source>
</evidence>
<dbReference type="InterPro" id="IPR000182">
    <property type="entry name" value="GNAT_dom"/>
</dbReference>
<organism evidence="2 3">
    <name type="scientific">Emericella nidulans (strain FGSC A4 / ATCC 38163 / CBS 112.46 / NRRL 194 / M139)</name>
    <name type="common">Aspergillus nidulans</name>
    <dbReference type="NCBI Taxonomy" id="227321"/>
    <lineage>
        <taxon>Eukaryota</taxon>
        <taxon>Fungi</taxon>
        <taxon>Dikarya</taxon>
        <taxon>Ascomycota</taxon>
        <taxon>Pezizomycotina</taxon>
        <taxon>Eurotiomycetes</taxon>
        <taxon>Eurotiomycetidae</taxon>
        <taxon>Eurotiales</taxon>
        <taxon>Aspergillaceae</taxon>
        <taxon>Aspergillus</taxon>
        <taxon>Aspergillus subgen. Nidulantes</taxon>
    </lineage>
</organism>
<dbReference type="CDD" id="cd04301">
    <property type="entry name" value="NAT_SF"/>
    <property type="match status" value="1"/>
</dbReference>
<accession>C8VCH2</accession>
<dbReference type="InParanoid" id="Q5AWF6"/>
<dbReference type="PANTHER" id="PTHR42791">
    <property type="entry name" value="GNAT FAMILY ACETYLTRANSFERASE"/>
    <property type="match status" value="1"/>
</dbReference>
<feature type="domain" description="N-acetyltransferase" evidence="1">
    <location>
        <begin position="3"/>
        <end position="205"/>
    </location>
</feature>
<dbReference type="PROSITE" id="PS51186">
    <property type="entry name" value="GNAT"/>
    <property type="match status" value="1"/>
</dbReference>
<reference evidence="3" key="1">
    <citation type="journal article" date="2005" name="Nature">
        <title>Sequencing of Aspergillus nidulans and comparative analysis with A. fumigatus and A. oryzae.</title>
        <authorList>
            <person name="Galagan J.E."/>
            <person name="Calvo S.E."/>
            <person name="Cuomo C."/>
            <person name="Ma L.J."/>
            <person name="Wortman J.R."/>
            <person name="Batzoglou S."/>
            <person name="Lee S.I."/>
            <person name="Basturkmen M."/>
            <person name="Spevak C.C."/>
            <person name="Clutterbuck J."/>
            <person name="Kapitonov V."/>
            <person name="Jurka J."/>
            <person name="Scazzocchio C."/>
            <person name="Farman M."/>
            <person name="Butler J."/>
            <person name="Purcell S."/>
            <person name="Harris S."/>
            <person name="Braus G.H."/>
            <person name="Draht O."/>
            <person name="Busch S."/>
            <person name="D'Enfert C."/>
            <person name="Bouchier C."/>
            <person name="Goldman G.H."/>
            <person name="Bell-Pedersen D."/>
            <person name="Griffiths-Jones S."/>
            <person name="Doonan J.H."/>
            <person name="Yu J."/>
            <person name="Vienken K."/>
            <person name="Pain A."/>
            <person name="Freitag M."/>
            <person name="Selker E.U."/>
            <person name="Archer D.B."/>
            <person name="Penalva M.A."/>
            <person name="Oakley B.R."/>
            <person name="Momany M."/>
            <person name="Tanaka T."/>
            <person name="Kumagai T."/>
            <person name="Asai K."/>
            <person name="Machida M."/>
            <person name="Nierman W.C."/>
            <person name="Denning D.W."/>
            <person name="Caddick M."/>
            <person name="Hynes M."/>
            <person name="Paoletti M."/>
            <person name="Fischer R."/>
            <person name="Miller B."/>
            <person name="Dyer P."/>
            <person name="Sachs M.S."/>
            <person name="Osmani S.A."/>
            <person name="Birren B.W."/>
        </authorList>
    </citation>
    <scope>NUCLEOTIDE SEQUENCE [LARGE SCALE GENOMIC DNA]</scope>
    <source>
        <strain evidence="3">FGSC A4 / ATCC 38163 / CBS 112.46 / NRRL 194 / M139</strain>
    </source>
</reference>
<sequence length="210" mass="23627">MEFAIEPVLPEDAPRITEIYFSAFTNSLSQRIMPRTKESEAFQTARFRKSAEEAQSGQGKDMIKIVATEPDQEPVIAGFALWNFYSGTSDSNEHEKEKVEWPSSSDSELCERFFSGVERERQTAIGDQPHYCLYMLAVDPAFARRGLGAKLLKWGLHRADERRLITFISASPAGRGLYEKHGCRALNSYEVVPGYHETSMVRPVAGLSRG</sequence>
<dbReference type="AlphaFoldDB" id="Q5AWF6"/>
<dbReference type="EMBL" id="BN001304">
    <property type="protein sequence ID" value="CBF78511.1"/>
    <property type="molecule type" value="Genomic_DNA"/>
</dbReference>
<evidence type="ECO:0000313" key="3">
    <source>
        <dbReference type="Proteomes" id="UP000000560"/>
    </source>
</evidence>
<dbReference type="GO" id="GO:0016747">
    <property type="term" value="F:acyltransferase activity, transferring groups other than amino-acyl groups"/>
    <property type="evidence" value="ECO:0007669"/>
    <property type="project" value="InterPro"/>
</dbReference>
<dbReference type="SUPFAM" id="SSF55729">
    <property type="entry name" value="Acyl-CoA N-acyltransferases (Nat)"/>
    <property type="match status" value="1"/>
</dbReference>
<dbReference type="OMA" id="WYLELIS"/>
<proteinExistence type="predicted"/>
<dbReference type="GeneID" id="2870032"/>
<protein>
    <submittedName>
        <fullName evidence="2">Acetyltransferase, GNAT family family (AFU_orthologue AFUA_8G05690)</fullName>
    </submittedName>
</protein>
<evidence type="ECO:0000313" key="2">
    <source>
        <dbReference type="EMBL" id="CBF78511.1"/>
    </source>
</evidence>
<gene>
    <name evidence="2" type="ORF">ANIA_07374</name>
</gene>
<name>Q5AWF6_EMENI</name>